<reference evidence="2" key="1">
    <citation type="submission" date="2016-12" db="EMBL/GenBank/DDBJ databases">
        <title>Complete Genome Sequence of Beggiatoa leptomitiformis D-401.</title>
        <authorList>
            <person name="Fomenkov A."/>
            <person name="Vincze T."/>
            <person name="Grabovich M."/>
            <person name="Anton B.P."/>
            <person name="Dubinina G."/>
            <person name="Orlova M."/>
            <person name="Belousova E."/>
            <person name="Roberts R.J."/>
        </authorList>
    </citation>
    <scope>NUCLEOTIDE SEQUENCE [LARGE SCALE GENOMIC DNA]</scope>
    <source>
        <strain evidence="2">D-401</strain>
    </source>
</reference>
<accession>A0A2N9Y9W7</accession>
<evidence type="ECO:0000313" key="1">
    <source>
        <dbReference type="EMBL" id="AUI67250.1"/>
    </source>
</evidence>
<proteinExistence type="predicted"/>
<keyword evidence="2" id="KW-1185">Reference proteome</keyword>
<dbReference type="Pfam" id="PF13469">
    <property type="entry name" value="Sulfotransfer_3"/>
    <property type="match status" value="1"/>
</dbReference>
<sequence length="582" mass="66771">MHYCFTFVCQQGELEIKALFLAASLKKFLHCDYELVAAIPSPATDWGNPREITLTLLAELGVRIVPITNWVDKQYPIGNKVACLGIETLAEKIFFLDSDMLCLQPFIPPNDWLQPIFHAKPVDLGAFTADPHFWQSVYTLFDLPLPTRRVFSSVSHELLLPYFNAGMLGIPSNTPFAQIWADSCQRILHSGIIAQRPRWLDQLALPITLAKIGMDFNCLNEYVNYPAHLKPLNPQTILCHYHKPSVIRREPALNQLILDLITQYPKLQQVIATYADWQELTQPYKITKKKGLFQAKPTIKPTAQQARPEAFITGIPRSGTSYLCRLLHKIDDCVVINEPTQIFPPLQQTFPPYQLAIYYQEIRRDVLNGQAIENKIKDGEIIEDTAILDKRESYLPTVYRPDFVLFTKNTLAYLARIQQLRYVMPHAPLITCVRHPADTIASWKSTFDHLKNARVETFPVGQLHDTALTGWQQQRLQRIAEADEVALKRVLLWCYLAECVLTAQTVLHIVHYENLVTNPIHCLKNIFQQIPHAPPLRLNPAIQPSQIRQKRDILDIRDRQLINDLCGEYAVQLGYDEWKISC</sequence>
<organism evidence="1 2">
    <name type="scientific">Beggiatoa leptomitoformis</name>
    <dbReference type="NCBI Taxonomy" id="288004"/>
    <lineage>
        <taxon>Bacteria</taxon>
        <taxon>Pseudomonadati</taxon>
        <taxon>Pseudomonadota</taxon>
        <taxon>Gammaproteobacteria</taxon>
        <taxon>Thiotrichales</taxon>
        <taxon>Thiotrichaceae</taxon>
        <taxon>Beggiatoa</taxon>
    </lineage>
</organism>
<dbReference type="SUPFAM" id="SSF53448">
    <property type="entry name" value="Nucleotide-diphospho-sugar transferases"/>
    <property type="match status" value="1"/>
</dbReference>
<protein>
    <recommendedName>
        <fullName evidence="3">Sulfotransferase</fullName>
    </recommendedName>
</protein>
<dbReference type="EMBL" id="CP018889">
    <property type="protein sequence ID" value="AUI67250.1"/>
    <property type="molecule type" value="Genomic_DNA"/>
</dbReference>
<dbReference type="KEGG" id="blep:AL038_05855"/>
<dbReference type="Gene3D" id="3.40.50.300">
    <property type="entry name" value="P-loop containing nucleotide triphosphate hydrolases"/>
    <property type="match status" value="1"/>
</dbReference>
<dbReference type="InterPro" id="IPR029044">
    <property type="entry name" value="Nucleotide-diphossugar_trans"/>
</dbReference>
<dbReference type="Gene3D" id="3.90.550.10">
    <property type="entry name" value="Spore Coat Polysaccharide Biosynthesis Protein SpsA, Chain A"/>
    <property type="match status" value="1"/>
</dbReference>
<evidence type="ECO:0008006" key="3">
    <source>
        <dbReference type="Google" id="ProtNLM"/>
    </source>
</evidence>
<dbReference type="Proteomes" id="UP000234271">
    <property type="component" value="Chromosome"/>
</dbReference>
<dbReference type="InterPro" id="IPR027417">
    <property type="entry name" value="P-loop_NTPase"/>
</dbReference>
<dbReference type="RefSeq" id="WP_062150354.1">
    <property type="nucleotide sequence ID" value="NZ_CP012373.2"/>
</dbReference>
<dbReference type="SUPFAM" id="SSF52540">
    <property type="entry name" value="P-loop containing nucleoside triphosphate hydrolases"/>
    <property type="match status" value="1"/>
</dbReference>
<name>A0A2N9Y9W7_9GAMM</name>
<evidence type="ECO:0000313" key="2">
    <source>
        <dbReference type="Proteomes" id="UP000234271"/>
    </source>
</evidence>
<dbReference type="STRING" id="288004.AL038_05855"/>
<dbReference type="AlphaFoldDB" id="A0A2N9Y9W7"/>
<gene>
    <name evidence="1" type="ORF">BLE401_00115</name>
</gene>
<dbReference type="OrthoDB" id="7029230at2"/>